<dbReference type="Gene3D" id="2.60.120.650">
    <property type="entry name" value="Cupin"/>
    <property type="match status" value="1"/>
</dbReference>
<evidence type="ECO:0000256" key="1">
    <source>
        <dbReference type="SAM" id="SignalP"/>
    </source>
</evidence>
<reference evidence="2 3" key="1">
    <citation type="journal article" date="2023" name="Sci. Data">
        <title>Genome assembly of the Korean intertidal mud-creeper Batillaria attramentaria.</title>
        <authorList>
            <person name="Patra A.K."/>
            <person name="Ho P.T."/>
            <person name="Jun S."/>
            <person name="Lee S.J."/>
            <person name="Kim Y."/>
            <person name="Won Y.J."/>
        </authorList>
    </citation>
    <scope>NUCLEOTIDE SEQUENCE [LARGE SCALE GENOMIC DNA]</scope>
    <source>
        <strain evidence="2">Wonlab-2016</strain>
    </source>
</reference>
<name>A0ABD0LJJ0_9CAEN</name>
<organism evidence="2 3">
    <name type="scientific">Batillaria attramentaria</name>
    <dbReference type="NCBI Taxonomy" id="370345"/>
    <lineage>
        <taxon>Eukaryota</taxon>
        <taxon>Metazoa</taxon>
        <taxon>Spiralia</taxon>
        <taxon>Lophotrochozoa</taxon>
        <taxon>Mollusca</taxon>
        <taxon>Gastropoda</taxon>
        <taxon>Caenogastropoda</taxon>
        <taxon>Sorbeoconcha</taxon>
        <taxon>Cerithioidea</taxon>
        <taxon>Batillariidae</taxon>
        <taxon>Batillaria</taxon>
    </lineage>
</organism>
<dbReference type="SUPFAM" id="SSF51197">
    <property type="entry name" value="Clavaminate synthase-like"/>
    <property type="match status" value="1"/>
</dbReference>
<evidence type="ECO:0000313" key="3">
    <source>
        <dbReference type="Proteomes" id="UP001519460"/>
    </source>
</evidence>
<comment type="caution">
    <text evidence="2">The sequence shown here is derived from an EMBL/GenBank/DDBJ whole genome shotgun (WGS) entry which is preliminary data.</text>
</comment>
<dbReference type="Proteomes" id="UP001519460">
    <property type="component" value="Unassembled WGS sequence"/>
</dbReference>
<evidence type="ECO:0000313" key="2">
    <source>
        <dbReference type="EMBL" id="KAK7499630.1"/>
    </source>
</evidence>
<keyword evidence="3" id="KW-1185">Reference proteome</keyword>
<feature type="signal peptide" evidence="1">
    <location>
        <begin position="1"/>
        <end position="23"/>
    </location>
</feature>
<sequence>MQTQIFASVGVMVTLAAISPAIATEVRNAGWQPGPCGDQYQRSGSADVSKHYTANSDATYRNCERKDDFNQYADDSRPCPTVANKVVSKTAGLGVFTHQSSGTAARNLIKTVEDSGGWRQPESRLRDREKFDSPFCNIERISVLDLTPERFEREYRFKKPVLLTFPRGAVDWTVPDKWKRAELKRTFGEWEVTLYDSVGFYGKLARRKAHLADFIDSMRQYNGPKNAE</sequence>
<dbReference type="AlphaFoldDB" id="A0ABD0LJJ0"/>
<gene>
    <name evidence="2" type="ORF">BaRGS_00009282</name>
</gene>
<proteinExistence type="predicted"/>
<feature type="chain" id="PRO_5044752217" evidence="1">
    <location>
        <begin position="24"/>
        <end position="228"/>
    </location>
</feature>
<accession>A0ABD0LJJ0</accession>
<protein>
    <submittedName>
        <fullName evidence="2">Uncharacterized protein</fullName>
    </submittedName>
</protein>
<dbReference type="EMBL" id="JACVVK020000043">
    <property type="protein sequence ID" value="KAK7499630.1"/>
    <property type="molecule type" value="Genomic_DNA"/>
</dbReference>
<keyword evidence="1" id="KW-0732">Signal</keyword>